<keyword evidence="2" id="KW-1185">Reference proteome</keyword>
<gene>
    <name evidence="1" type="ORF">M9H77_24254</name>
</gene>
<dbReference type="EMBL" id="CM044705">
    <property type="protein sequence ID" value="KAI5664931.1"/>
    <property type="molecule type" value="Genomic_DNA"/>
</dbReference>
<sequence length="144" mass="15873">MIQEPPSSPSQMAVFAKKVQTNIQRCMVSNDGTLGCTSSQHDIQQMFLVQLSRRRPQEHVPDWGARGVKRDARRQPGRGAGGGALLYRLFQADANMSTPGMFSEFRAPPPPGTASSSTPHQQISQASSSNEEERTDDMDVVQHY</sequence>
<proteinExistence type="predicted"/>
<reference evidence="2" key="1">
    <citation type="journal article" date="2023" name="Nat. Plants">
        <title>Single-cell RNA sequencing provides a high-resolution roadmap for understanding the multicellular compartmentation of specialized metabolism.</title>
        <authorList>
            <person name="Sun S."/>
            <person name="Shen X."/>
            <person name="Li Y."/>
            <person name="Li Y."/>
            <person name="Wang S."/>
            <person name="Li R."/>
            <person name="Zhang H."/>
            <person name="Shen G."/>
            <person name="Guo B."/>
            <person name="Wei J."/>
            <person name="Xu J."/>
            <person name="St-Pierre B."/>
            <person name="Chen S."/>
            <person name="Sun C."/>
        </authorList>
    </citation>
    <scope>NUCLEOTIDE SEQUENCE [LARGE SCALE GENOMIC DNA]</scope>
</reference>
<evidence type="ECO:0000313" key="1">
    <source>
        <dbReference type="EMBL" id="KAI5664931.1"/>
    </source>
</evidence>
<protein>
    <submittedName>
        <fullName evidence="1">Uncharacterized protein</fullName>
    </submittedName>
</protein>
<evidence type="ECO:0000313" key="2">
    <source>
        <dbReference type="Proteomes" id="UP001060085"/>
    </source>
</evidence>
<dbReference type="Proteomes" id="UP001060085">
    <property type="component" value="Linkage Group LG05"/>
</dbReference>
<accession>A0ACC0AVY9</accession>
<organism evidence="1 2">
    <name type="scientific">Catharanthus roseus</name>
    <name type="common">Madagascar periwinkle</name>
    <name type="synonym">Vinca rosea</name>
    <dbReference type="NCBI Taxonomy" id="4058"/>
    <lineage>
        <taxon>Eukaryota</taxon>
        <taxon>Viridiplantae</taxon>
        <taxon>Streptophyta</taxon>
        <taxon>Embryophyta</taxon>
        <taxon>Tracheophyta</taxon>
        <taxon>Spermatophyta</taxon>
        <taxon>Magnoliopsida</taxon>
        <taxon>eudicotyledons</taxon>
        <taxon>Gunneridae</taxon>
        <taxon>Pentapetalae</taxon>
        <taxon>asterids</taxon>
        <taxon>lamiids</taxon>
        <taxon>Gentianales</taxon>
        <taxon>Apocynaceae</taxon>
        <taxon>Rauvolfioideae</taxon>
        <taxon>Vinceae</taxon>
        <taxon>Catharanthinae</taxon>
        <taxon>Catharanthus</taxon>
    </lineage>
</organism>
<comment type="caution">
    <text evidence="1">The sequence shown here is derived from an EMBL/GenBank/DDBJ whole genome shotgun (WGS) entry which is preliminary data.</text>
</comment>
<name>A0ACC0AVY9_CATRO</name>